<reference evidence="3 4" key="1">
    <citation type="journal article" date="2013" name="Genome Announc.">
        <title>Draft Genome Sequence of Bhargavaea cecembensis Strain DSE10T, Isolated from a Deep-Sea Sediment Sample Collected at a Depth of 5,904 m from the Chagos-Laccadive Ridge System in the Indian Ocean.</title>
        <authorList>
            <person name="Shivaji S."/>
            <person name="Ara S."/>
            <person name="Begum Z."/>
            <person name="Ruth M."/>
            <person name="Singh A."/>
            <person name="Kumar Pinnaka A."/>
        </authorList>
    </citation>
    <scope>NUCLEOTIDE SEQUENCE [LARGE SCALE GENOMIC DNA]</scope>
    <source>
        <strain evidence="3 4">DSE10</strain>
    </source>
</reference>
<evidence type="ECO:0000256" key="1">
    <source>
        <dbReference type="SAM" id="SignalP"/>
    </source>
</evidence>
<dbReference type="EMBL" id="AOFT01000001">
    <property type="protein sequence ID" value="EMR07932.1"/>
    <property type="molecule type" value="Genomic_DNA"/>
</dbReference>
<dbReference type="AlphaFoldDB" id="M7NL54"/>
<dbReference type="Pfam" id="PF00395">
    <property type="entry name" value="SLH"/>
    <property type="match status" value="3"/>
</dbReference>
<proteinExistence type="predicted"/>
<feature type="signal peptide" evidence="1">
    <location>
        <begin position="1"/>
        <end position="27"/>
    </location>
</feature>
<accession>M7NL54</accession>
<dbReference type="InterPro" id="IPR001119">
    <property type="entry name" value="SLH_dom"/>
</dbReference>
<dbReference type="RefSeq" id="WP_008296723.1">
    <property type="nucleotide sequence ID" value="NZ_AOFT01000001.1"/>
</dbReference>
<evidence type="ECO:0000259" key="2">
    <source>
        <dbReference type="PROSITE" id="PS51272"/>
    </source>
</evidence>
<dbReference type="OrthoDB" id="2426257at2"/>
<protein>
    <submittedName>
        <fullName evidence="3">Surface layer protein</fullName>
    </submittedName>
</protein>
<feature type="domain" description="SLH" evidence="2">
    <location>
        <begin position="36"/>
        <end position="99"/>
    </location>
</feature>
<evidence type="ECO:0000313" key="4">
    <source>
        <dbReference type="Proteomes" id="UP000011919"/>
    </source>
</evidence>
<gene>
    <name evidence="3" type="primary">sap_1</name>
    <name evidence="3" type="ORF">C772_00261</name>
</gene>
<dbReference type="PANTHER" id="PTHR43308:SF1">
    <property type="entry name" value="OUTER MEMBRANE PROTEIN ALPHA"/>
    <property type="match status" value="1"/>
</dbReference>
<dbReference type="PROSITE" id="PS51272">
    <property type="entry name" value="SLH"/>
    <property type="match status" value="3"/>
</dbReference>
<dbReference type="eggNOG" id="COG4632">
    <property type="taxonomic scope" value="Bacteria"/>
</dbReference>
<sequence>MNKRSKFAGLALSATLAAGTLFTVAPAGITYANEQTAVAFSDLDPTGDDYQPILALAERGIIKGYPDGTYKPGRDITRQQAAKIIAGALELDTKNVKDPGYTDLSKDSEYYGPIAALTEAGILSGTVKDGKKVINPASNLSRAQMAKIIAEAYDLDHEVSYTAPFTDVTADEWHAGYVQALYNLGITKGVGNVYAENDFVTRGQMAMFIHRAENSGEAVKTVEAARDLIYDFLESKSEVKDNNGVVIVETAFDRETGVYDVFIDADTNIASLLSALGKLKEVGLLSEDITKLGLTHLKVADNKPVDLTKDFDAAVNTLTQQVIDEVLRDGKISSHNIPVEATITVGKYTLKEEITLNGNLKR</sequence>
<dbReference type="STRING" id="1235279.C772_00261"/>
<keyword evidence="1" id="KW-0732">Signal</keyword>
<evidence type="ECO:0000313" key="3">
    <source>
        <dbReference type="EMBL" id="EMR07932.1"/>
    </source>
</evidence>
<name>M7NL54_9BACL</name>
<organism evidence="3 4">
    <name type="scientific">Bhargavaea cecembensis DSE10</name>
    <dbReference type="NCBI Taxonomy" id="1235279"/>
    <lineage>
        <taxon>Bacteria</taxon>
        <taxon>Bacillati</taxon>
        <taxon>Bacillota</taxon>
        <taxon>Bacilli</taxon>
        <taxon>Bacillales</taxon>
        <taxon>Caryophanaceae</taxon>
        <taxon>Bhargavaea</taxon>
    </lineage>
</organism>
<dbReference type="Proteomes" id="UP000011919">
    <property type="component" value="Unassembled WGS sequence"/>
</dbReference>
<keyword evidence="4" id="KW-1185">Reference proteome</keyword>
<feature type="chain" id="PRO_5004082177" evidence="1">
    <location>
        <begin position="28"/>
        <end position="362"/>
    </location>
</feature>
<comment type="caution">
    <text evidence="3">The sequence shown here is derived from an EMBL/GenBank/DDBJ whole genome shotgun (WGS) entry which is preliminary data.</text>
</comment>
<feature type="domain" description="SLH" evidence="2">
    <location>
        <begin position="161"/>
        <end position="223"/>
    </location>
</feature>
<dbReference type="PANTHER" id="PTHR43308">
    <property type="entry name" value="OUTER MEMBRANE PROTEIN ALPHA-RELATED"/>
    <property type="match status" value="1"/>
</dbReference>
<feature type="domain" description="SLH" evidence="2">
    <location>
        <begin position="100"/>
        <end position="160"/>
    </location>
</feature>
<dbReference type="InterPro" id="IPR051465">
    <property type="entry name" value="Cell_Envelope_Struct_Comp"/>
</dbReference>